<sequence>MLFDENFRNKEYLDYKTLGDLAMEIGEYDKAISHYKKQLKIMSEPDYDYNEVFDLDSIEGTYLEYELYEQIARAYECKNDYNNAIKYVKLMIKDDENRDVNKGDSLIKLSKLYILDNKKEEGIKILDDLLKYELDLMKKEYKESKFKFFGSRYQKSLYIEVCYELAELLKEDNRNQSMHYINLALDIYNKHKKNDLGNEISSILKLQTKLYKEDIESSLKSSETQPDIISKQNIEKAKSICKNSLLESKIYMEDYEYEKSKQAILKGVEIYKKYKLDDYKLDFYLKYQLANSISNIDDDLDNYPIIFEKYLEAFKILQRHDFFDEYSKNMILLELYSYKSDYDEAIKYKKQCDFYYIAEYNIKHSEKEKVALQKEYYEAGNSYFDCQNYNMAIKCYEKSMQNLIFNMGIFGGEITDFEDEYIYYDPVDKSYFGYEFYVKLCEAMANVYKERGNLDKQLEHLQNAVKCLDQYYYASEFSYSIYTLYTNIFSDISEIYIEKEYYSTAINYEFILIGIYNSPNLENSINEKFEDIENIRKLFETREIKEFILSDSYKFNLENKWLNYVKDSFEKIVEIAKILEDDELIKISEQKIKLLKDLPFDLDI</sequence>
<dbReference type="InterPro" id="IPR011990">
    <property type="entry name" value="TPR-like_helical_dom_sf"/>
</dbReference>
<dbReference type="SMART" id="SM00028">
    <property type="entry name" value="TPR"/>
    <property type="match status" value="4"/>
</dbReference>
<organism evidence="2 3">
    <name type="scientific">Intestinibacter bartlettii CAG:1329</name>
    <dbReference type="NCBI Taxonomy" id="1263063"/>
    <lineage>
        <taxon>Bacteria</taxon>
        <taxon>Bacillati</taxon>
        <taxon>Bacillota</taxon>
        <taxon>Clostridia</taxon>
        <taxon>Peptostreptococcales</taxon>
        <taxon>Peptostreptococcaceae</taxon>
        <taxon>Intestinibacter</taxon>
    </lineage>
</organism>
<gene>
    <name evidence="2" type="ORF">BN488_01822</name>
</gene>
<dbReference type="SUPFAM" id="SSF48452">
    <property type="entry name" value="TPR-like"/>
    <property type="match status" value="1"/>
</dbReference>
<dbReference type="PROSITE" id="PS50005">
    <property type="entry name" value="TPR"/>
    <property type="match status" value="1"/>
</dbReference>
<feature type="repeat" description="TPR" evidence="1">
    <location>
        <begin position="12"/>
        <end position="45"/>
    </location>
</feature>
<dbReference type="Gene3D" id="1.25.40.10">
    <property type="entry name" value="Tetratricopeptide repeat domain"/>
    <property type="match status" value="2"/>
</dbReference>
<dbReference type="RefSeq" id="WP_022072029.1">
    <property type="nucleotide sequence ID" value="NZ_HF999328.1"/>
</dbReference>
<protein>
    <recommendedName>
        <fullName evidence="4">Tetratricopeptide repeat protein</fullName>
    </recommendedName>
</protein>
<keyword evidence="1" id="KW-0802">TPR repeat</keyword>
<dbReference type="Pfam" id="PF13176">
    <property type="entry name" value="TPR_7"/>
    <property type="match status" value="1"/>
</dbReference>
<dbReference type="InterPro" id="IPR019734">
    <property type="entry name" value="TPR_rpt"/>
</dbReference>
<evidence type="ECO:0000256" key="1">
    <source>
        <dbReference type="PROSITE-ProRule" id="PRU00339"/>
    </source>
</evidence>
<dbReference type="EMBL" id="CBBD010000046">
    <property type="protein sequence ID" value="CDA10795.1"/>
    <property type="molecule type" value="Genomic_DNA"/>
</dbReference>
<proteinExistence type="predicted"/>
<reference evidence="2" key="1">
    <citation type="submission" date="2012-11" db="EMBL/GenBank/DDBJ databases">
        <title>Dependencies among metagenomic species, viruses, plasmids and units of genetic variation.</title>
        <authorList>
            <person name="Nielsen H.B."/>
            <person name="Almeida M."/>
            <person name="Juncker A.S."/>
            <person name="Rasmussen S."/>
            <person name="Li J."/>
            <person name="Sunagawa S."/>
            <person name="Plichta D."/>
            <person name="Gautier L."/>
            <person name="Le Chatelier E."/>
            <person name="Peletier E."/>
            <person name="Bonde I."/>
            <person name="Nielsen T."/>
            <person name="Manichanh C."/>
            <person name="Arumugam M."/>
            <person name="Batto J."/>
            <person name="Santos M.B.Q.D."/>
            <person name="Blom N."/>
            <person name="Borruel N."/>
            <person name="Burgdorf K.S."/>
            <person name="Boumezbeur F."/>
            <person name="Casellas F."/>
            <person name="Dore J."/>
            <person name="Guarner F."/>
            <person name="Hansen T."/>
            <person name="Hildebrand F."/>
            <person name="Kaas R.S."/>
            <person name="Kennedy S."/>
            <person name="Kristiansen K."/>
            <person name="Kultima J.R."/>
            <person name="Leonard P."/>
            <person name="Levenez F."/>
            <person name="Lund O."/>
            <person name="Moumen B."/>
            <person name="Le Paslier D."/>
            <person name="Pons N."/>
            <person name="Pedersen O."/>
            <person name="Prifti E."/>
            <person name="Qin J."/>
            <person name="Raes J."/>
            <person name="Tap J."/>
            <person name="Tims S."/>
            <person name="Ussery D.W."/>
            <person name="Yamada T."/>
            <person name="MetaHit consortium"/>
            <person name="Renault P."/>
            <person name="Sicheritz-Ponten T."/>
            <person name="Bork P."/>
            <person name="Wang J."/>
            <person name="Brunak S."/>
            <person name="Ehrlich S.D."/>
        </authorList>
    </citation>
    <scope>NUCLEOTIDE SEQUENCE [LARGE SCALE GENOMIC DNA]</scope>
</reference>
<evidence type="ECO:0000313" key="2">
    <source>
        <dbReference type="EMBL" id="CDA10795.1"/>
    </source>
</evidence>
<comment type="caution">
    <text evidence="2">The sequence shown here is derived from an EMBL/GenBank/DDBJ whole genome shotgun (WGS) entry which is preliminary data.</text>
</comment>
<evidence type="ECO:0000313" key="3">
    <source>
        <dbReference type="Proteomes" id="UP000017980"/>
    </source>
</evidence>
<accession>R5X7K6</accession>
<name>R5X7K6_9FIRM</name>
<evidence type="ECO:0008006" key="4">
    <source>
        <dbReference type="Google" id="ProtNLM"/>
    </source>
</evidence>
<dbReference type="AlphaFoldDB" id="R5X7K6"/>
<dbReference type="Proteomes" id="UP000017980">
    <property type="component" value="Unassembled WGS sequence"/>
</dbReference>